<evidence type="ECO:0000313" key="10">
    <source>
        <dbReference type="EMBL" id="OCX75004.1"/>
    </source>
</evidence>
<feature type="transmembrane region" description="Helical" evidence="9">
    <location>
        <begin position="315"/>
        <end position="332"/>
    </location>
</feature>
<evidence type="ECO:0000256" key="3">
    <source>
        <dbReference type="ARBA" id="ARBA00004991"/>
    </source>
</evidence>
<dbReference type="SUPFAM" id="SSF53448">
    <property type="entry name" value="Nucleotide-diphospho-sugar transferases"/>
    <property type="match status" value="1"/>
</dbReference>
<evidence type="ECO:0000256" key="1">
    <source>
        <dbReference type="ARBA" id="ARBA00004141"/>
    </source>
</evidence>
<feature type="transmembrane region" description="Helical" evidence="9">
    <location>
        <begin position="289"/>
        <end position="309"/>
    </location>
</feature>
<keyword evidence="4" id="KW-0328">Glycosyltransferase</keyword>
<comment type="pathway">
    <text evidence="2">Lipid metabolism; sphingolipid metabolism.</text>
</comment>
<dbReference type="AlphaFoldDB" id="A0A1C2IG95"/>
<dbReference type="NCBIfam" id="TIGR03472">
    <property type="entry name" value="HpnI"/>
    <property type="match status" value="1"/>
</dbReference>
<evidence type="ECO:0000256" key="5">
    <source>
        <dbReference type="ARBA" id="ARBA00022679"/>
    </source>
</evidence>
<evidence type="ECO:0000256" key="8">
    <source>
        <dbReference type="ARBA" id="ARBA00023136"/>
    </source>
</evidence>
<dbReference type="PANTHER" id="PTHR12726:SF0">
    <property type="entry name" value="CERAMIDE GLUCOSYLTRANSFERASE"/>
    <property type="match status" value="1"/>
</dbReference>
<protein>
    <submittedName>
        <fullName evidence="10">Glycosyl transferase</fullName>
    </submittedName>
</protein>
<evidence type="ECO:0000256" key="7">
    <source>
        <dbReference type="ARBA" id="ARBA00022989"/>
    </source>
</evidence>
<dbReference type="InterPro" id="IPR017835">
    <property type="entry name" value="Hopen-assoc_HpnI"/>
</dbReference>
<dbReference type="Pfam" id="PF13506">
    <property type="entry name" value="Glyco_transf_21"/>
    <property type="match status" value="1"/>
</dbReference>
<evidence type="ECO:0000256" key="2">
    <source>
        <dbReference type="ARBA" id="ARBA00004760"/>
    </source>
</evidence>
<gene>
    <name evidence="10" type="ORF">A6M23_03975</name>
</gene>
<reference evidence="10" key="1">
    <citation type="journal article" date="2016" name="Int. J. Mol. Sci.">
        <title>Comparative genomics of the extreme acidophile Acidithiobacillus thiooxidans reveals intraspecific divergence and niche adaptation.</title>
        <authorList>
            <person name="Zhang X."/>
            <person name="Feng X."/>
            <person name="Tao J."/>
            <person name="Ma L."/>
            <person name="Xiao Y."/>
            <person name="Liang Y."/>
            <person name="Liu X."/>
            <person name="Yin H."/>
        </authorList>
    </citation>
    <scope>NUCLEOTIDE SEQUENCE [LARGE SCALE GENOMIC DNA]</scope>
    <source>
        <strain evidence="10">DXS-W</strain>
    </source>
</reference>
<keyword evidence="5 10" id="KW-0808">Transferase</keyword>
<evidence type="ECO:0000256" key="6">
    <source>
        <dbReference type="ARBA" id="ARBA00022692"/>
    </source>
</evidence>
<keyword evidence="11" id="KW-1185">Reference proteome</keyword>
<dbReference type="RefSeq" id="WP_065973740.1">
    <property type="nucleotide sequence ID" value="NZ_LWRY01000024.1"/>
</dbReference>
<dbReference type="Gene3D" id="3.90.550.10">
    <property type="entry name" value="Spore Coat Polysaccharide Biosynthesis Protein SpsA, Chain A"/>
    <property type="match status" value="1"/>
</dbReference>
<dbReference type="GO" id="GO:0006679">
    <property type="term" value="P:glucosylceramide biosynthetic process"/>
    <property type="evidence" value="ECO:0007669"/>
    <property type="project" value="TreeGrafter"/>
</dbReference>
<dbReference type="EMBL" id="LWRY01000024">
    <property type="protein sequence ID" value="OCX75004.1"/>
    <property type="molecule type" value="Genomic_DNA"/>
</dbReference>
<comment type="subcellular location">
    <subcellularLocation>
        <location evidence="1">Membrane</location>
        <topology evidence="1">Multi-pass membrane protein</topology>
    </subcellularLocation>
</comment>
<dbReference type="Proteomes" id="UP000095008">
    <property type="component" value="Unassembled WGS sequence"/>
</dbReference>
<evidence type="ECO:0000256" key="9">
    <source>
        <dbReference type="SAM" id="Phobius"/>
    </source>
</evidence>
<feature type="transmembrane region" description="Helical" evidence="9">
    <location>
        <begin position="6"/>
        <end position="29"/>
    </location>
</feature>
<dbReference type="OrthoDB" id="9814255at2"/>
<dbReference type="GO" id="GO:0016020">
    <property type="term" value="C:membrane"/>
    <property type="evidence" value="ECO:0007669"/>
    <property type="project" value="UniProtKB-SubCell"/>
</dbReference>
<comment type="pathway">
    <text evidence="3">Sphingolipid metabolism.</text>
</comment>
<evidence type="ECO:0000256" key="4">
    <source>
        <dbReference type="ARBA" id="ARBA00022676"/>
    </source>
</evidence>
<dbReference type="CDD" id="cd02520">
    <property type="entry name" value="Glucosylceramide_synthase"/>
    <property type="match status" value="1"/>
</dbReference>
<accession>A0A1C2IG95</accession>
<feature type="transmembrane region" description="Helical" evidence="9">
    <location>
        <begin position="344"/>
        <end position="365"/>
    </location>
</feature>
<comment type="caution">
    <text evidence="10">The sequence shown here is derived from an EMBL/GenBank/DDBJ whole genome shotgun (WGS) entry which is preliminary data.</text>
</comment>
<keyword evidence="8 9" id="KW-0472">Membrane</keyword>
<organism evidence="10 11">
    <name type="scientific">Acidithiobacillus thiooxidans</name>
    <name type="common">Thiobacillus thiooxidans</name>
    <dbReference type="NCBI Taxonomy" id="930"/>
    <lineage>
        <taxon>Bacteria</taxon>
        <taxon>Pseudomonadati</taxon>
        <taxon>Pseudomonadota</taxon>
        <taxon>Acidithiobacillia</taxon>
        <taxon>Acidithiobacillales</taxon>
        <taxon>Acidithiobacillaceae</taxon>
        <taxon>Acidithiobacillus</taxon>
    </lineage>
</organism>
<sequence length="391" mass="43337">MGFEEGLLGLAFLLALAALGYQLLAMWVLRVWQPVLTNTDATFLPHTIQDLPALSLLKPLHGDDGNLYACLRSFCLQDYPRYEMVCGVQDAADPAVAVVQRLQQEFPALPLRWILSDKLLGCNPKVNNLAGILAACNHDLLLISDADIVVGPQYLHHLLTPLVDAQTGVLTCLYRGLPDHHFSSRLLASQINSLFLPSVRVSAHLGPNIFCGGATMALHRSTLEAIGGLESLADQLADDYWLGARARQLGKATILSDYVVDTQVHEASFRTFYQHALRWSRTTRSVQPLGHFFSFFSYPLPLVAVLTPWMFWGAGYWGIIPLGMVLLLRLVYHRQIMHKLGATDSLGTALLADFLGLWIWFHALFARRVAWRGSQYAVTADGRLNGHDGVT</sequence>
<keyword evidence="7 9" id="KW-1133">Transmembrane helix</keyword>
<dbReference type="PANTHER" id="PTHR12726">
    <property type="entry name" value="CERAMIDE GLUCOSYLTRANSFERASE"/>
    <property type="match status" value="1"/>
</dbReference>
<proteinExistence type="predicted"/>
<keyword evidence="6 9" id="KW-0812">Transmembrane</keyword>
<dbReference type="GO" id="GO:0008120">
    <property type="term" value="F:ceramide glucosyltransferase activity"/>
    <property type="evidence" value="ECO:0007669"/>
    <property type="project" value="TreeGrafter"/>
</dbReference>
<evidence type="ECO:0000313" key="11">
    <source>
        <dbReference type="Proteomes" id="UP000095008"/>
    </source>
</evidence>
<dbReference type="InterPro" id="IPR025993">
    <property type="entry name" value="Ceramide_glucosylTrfase"/>
</dbReference>
<dbReference type="InterPro" id="IPR029044">
    <property type="entry name" value="Nucleotide-diphossugar_trans"/>
</dbReference>
<name>A0A1C2IG95_ACITH</name>